<dbReference type="SMART" id="SM01323">
    <property type="entry name" value="YajC"/>
    <property type="match status" value="1"/>
</dbReference>
<dbReference type="PRINTS" id="PR01853">
    <property type="entry name" value="YAJCTRNLCASE"/>
</dbReference>
<evidence type="ECO:0000256" key="9">
    <source>
        <dbReference type="ARBA" id="ARBA00023010"/>
    </source>
</evidence>
<evidence type="ECO:0000313" key="12">
    <source>
        <dbReference type="EMBL" id="SFD24054.1"/>
    </source>
</evidence>
<comment type="similarity">
    <text evidence="2">Belongs to the YajC family.</text>
</comment>
<dbReference type="STRING" id="1123397.SAMN05660831_01213"/>
<dbReference type="PANTHER" id="PTHR33909:SF1">
    <property type="entry name" value="SEC TRANSLOCON ACCESSORY COMPLEX SUBUNIT YAJC"/>
    <property type="match status" value="1"/>
</dbReference>
<dbReference type="PANTHER" id="PTHR33909">
    <property type="entry name" value="SEC TRANSLOCON ACCESSORY COMPLEX SUBUNIT YAJC"/>
    <property type="match status" value="1"/>
</dbReference>
<dbReference type="AlphaFoldDB" id="A0A1I1QPL6"/>
<keyword evidence="10 11" id="KW-0472">Membrane</keyword>
<gene>
    <name evidence="12" type="ORF">SAMN05660831_01213</name>
</gene>
<keyword evidence="13" id="KW-1185">Reference proteome</keyword>
<evidence type="ECO:0000256" key="7">
    <source>
        <dbReference type="ARBA" id="ARBA00022927"/>
    </source>
</evidence>
<evidence type="ECO:0000256" key="3">
    <source>
        <dbReference type="ARBA" id="ARBA00014962"/>
    </source>
</evidence>
<dbReference type="EMBL" id="FOMJ01000003">
    <property type="protein sequence ID" value="SFD24054.1"/>
    <property type="molecule type" value="Genomic_DNA"/>
</dbReference>
<evidence type="ECO:0000256" key="8">
    <source>
        <dbReference type="ARBA" id="ARBA00022989"/>
    </source>
</evidence>
<evidence type="ECO:0000256" key="4">
    <source>
        <dbReference type="ARBA" id="ARBA00022448"/>
    </source>
</evidence>
<dbReference type="GO" id="GO:0015031">
    <property type="term" value="P:protein transport"/>
    <property type="evidence" value="ECO:0007669"/>
    <property type="project" value="UniProtKB-KW"/>
</dbReference>
<evidence type="ECO:0000256" key="5">
    <source>
        <dbReference type="ARBA" id="ARBA00022475"/>
    </source>
</evidence>
<evidence type="ECO:0000256" key="10">
    <source>
        <dbReference type="ARBA" id="ARBA00023136"/>
    </source>
</evidence>
<protein>
    <recommendedName>
        <fullName evidence="3">Sec translocon accessory complex subunit YajC</fullName>
    </recommendedName>
</protein>
<evidence type="ECO:0000256" key="11">
    <source>
        <dbReference type="SAM" id="Phobius"/>
    </source>
</evidence>
<dbReference type="Proteomes" id="UP000198611">
    <property type="component" value="Unassembled WGS sequence"/>
</dbReference>
<sequence>MDFFIADAMAQQGGAQQPGLLESLLPLLILIVLFYFLLIRPQMKRAKEHRKMVSELGKGDEVVTGGGILGRIVEVNDPYVTVELADSVQVKVQKDTITSVLPKGTMKDA</sequence>
<dbReference type="InterPro" id="IPR003849">
    <property type="entry name" value="Preprotein_translocase_YajC"/>
</dbReference>
<keyword evidence="5" id="KW-1003">Cell membrane</keyword>
<evidence type="ECO:0000256" key="2">
    <source>
        <dbReference type="ARBA" id="ARBA00006742"/>
    </source>
</evidence>
<evidence type="ECO:0000313" key="13">
    <source>
        <dbReference type="Proteomes" id="UP000198611"/>
    </source>
</evidence>
<dbReference type="GO" id="GO:0005886">
    <property type="term" value="C:plasma membrane"/>
    <property type="evidence" value="ECO:0007669"/>
    <property type="project" value="UniProtKB-SubCell"/>
</dbReference>
<feature type="transmembrane region" description="Helical" evidence="11">
    <location>
        <begin position="20"/>
        <end position="39"/>
    </location>
</feature>
<keyword evidence="6 11" id="KW-0812">Transmembrane</keyword>
<organism evidence="12 13">
    <name type="scientific">Thiohalospira halophila DSM 15071</name>
    <dbReference type="NCBI Taxonomy" id="1123397"/>
    <lineage>
        <taxon>Bacteria</taxon>
        <taxon>Pseudomonadati</taxon>
        <taxon>Pseudomonadota</taxon>
        <taxon>Gammaproteobacteria</taxon>
        <taxon>Thiohalospirales</taxon>
        <taxon>Thiohalospiraceae</taxon>
        <taxon>Thiohalospira</taxon>
    </lineage>
</organism>
<dbReference type="Pfam" id="PF02699">
    <property type="entry name" value="YajC"/>
    <property type="match status" value="1"/>
</dbReference>
<dbReference type="NCBIfam" id="TIGR00739">
    <property type="entry name" value="yajC"/>
    <property type="match status" value="1"/>
</dbReference>
<accession>A0A1I1QPL6</accession>
<evidence type="ECO:0000256" key="1">
    <source>
        <dbReference type="ARBA" id="ARBA00004162"/>
    </source>
</evidence>
<reference evidence="12 13" key="1">
    <citation type="submission" date="2016-10" db="EMBL/GenBank/DDBJ databases">
        <authorList>
            <person name="de Groot N.N."/>
        </authorList>
    </citation>
    <scope>NUCLEOTIDE SEQUENCE [LARGE SCALE GENOMIC DNA]</scope>
    <source>
        <strain evidence="12 13">HL3</strain>
    </source>
</reference>
<name>A0A1I1QPL6_9GAMM</name>
<dbReference type="RefSeq" id="WP_093427874.1">
    <property type="nucleotide sequence ID" value="NZ_FOMJ01000003.1"/>
</dbReference>
<keyword evidence="8 11" id="KW-1133">Transmembrane helix</keyword>
<proteinExistence type="inferred from homology"/>
<evidence type="ECO:0000256" key="6">
    <source>
        <dbReference type="ARBA" id="ARBA00022692"/>
    </source>
</evidence>
<dbReference type="OrthoDB" id="9811406at2"/>
<comment type="subcellular location">
    <subcellularLocation>
        <location evidence="1">Cell membrane</location>
        <topology evidence="1">Single-pass membrane protein</topology>
    </subcellularLocation>
</comment>
<keyword evidence="7" id="KW-0653">Protein transport</keyword>
<keyword evidence="9" id="KW-0811">Translocation</keyword>
<keyword evidence="4" id="KW-0813">Transport</keyword>